<name>A0A9W6PD41_9ACTN</name>
<dbReference type="RefSeq" id="WP_033257043.1">
    <property type="nucleotide sequence ID" value="NZ_JNYE01000153.1"/>
</dbReference>
<evidence type="ECO:0000313" key="2">
    <source>
        <dbReference type="Proteomes" id="UP001165143"/>
    </source>
</evidence>
<gene>
    <name evidence="1" type="ORF">Kpho01_16450</name>
</gene>
<dbReference type="AlphaFoldDB" id="A0A9W6PD41"/>
<proteinExistence type="predicted"/>
<protein>
    <submittedName>
        <fullName evidence="1">Uncharacterized protein</fullName>
    </submittedName>
</protein>
<sequence>MALPAQPVPGAADPLGVHHEQRAALGLVQVAAAFDVVGLSAVGGPVVGGPRVGARGSAAVPTAPP</sequence>
<accession>A0A9W6PD41</accession>
<organism evidence="1 2">
    <name type="scientific">Kitasatospora phosalacinea</name>
    <dbReference type="NCBI Taxonomy" id="2065"/>
    <lineage>
        <taxon>Bacteria</taxon>
        <taxon>Bacillati</taxon>
        <taxon>Actinomycetota</taxon>
        <taxon>Actinomycetes</taxon>
        <taxon>Kitasatosporales</taxon>
        <taxon>Streptomycetaceae</taxon>
        <taxon>Kitasatospora</taxon>
    </lineage>
</organism>
<reference evidence="1" key="1">
    <citation type="submission" date="2023-02" db="EMBL/GenBank/DDBJ databases">
        <title>Kitasatospora phosalacinea NBRC 14362.</title>
        <authorList>
            <person name="Ichikawa N."/>
            <person name="Sato H."/>
            <person name="Tonouchi N."/>
        </authorList>
    </citation>
    <scope>NUCLEOTIDE SEQUENCE</scope>
    <source>
        <strain evidence="1">NBRC 14362</strain>
    </source>
</reference>
<evidence type="ECO:0000313" key="1">
    <source>
        <dbReference type="EMBL" id="GLW53634.1"/>
    </source>
</evidence>
<comment type="caution">
    <text evidence="1">The sequence shown here is derived from an EMBL/GenBank/DDBJ whole genome shotgun (WGS) entry which is preliminary data.</text>
</comment>
<dbReference type="EMBL" id="BSRX01000008">
    <property type="protein sequence ID" value="GLW53634.1"/>
    <property type="molecule type" value="Genomic_DNA"/>
</dbReference>
<dbReference type="Proteomes" id="UP001165143">
    <property type="component" value="Unassembled WGS sequence"/>
</dbReference>